<feature type="transmembrane region" description="Helical" evidence="6">
    <location>
        <begin position="511"/>
        <end position="531"/>
    </location>
</feature>
<evidence type="ECO:0000256" key="2">
    <source>
        <dbReference type="ARBA" id="ARBA00008821"/>
    </source>
</evidence>
<dbReference type="InterPro" id="IPR006043">
    <property type="entry name" value="NCS2"/>
</dbReference>
<feature type="transmembrane region" description="Helical" evidence="6">
    <location>
        <begin position="552"/>
        <end position="577"/>
    </location>
</feature>
<dbReference type="Pfam" id="PF08613">
    <property type="entry name" value="Cyclin"/>
    <property type="match status" value="1"/>
</dbReference>
<dbReference type="GO" id="GO:0022857">
    <property type="term" value="F:transmembrane transporter activity"/>
    <property type="evidence" value="ECO:0007669"/>
    <property type="project" value="InterPro"/>
</dbReference>
<evidence type="ECO:0000256" key="5">
    <source>
        <dbReference type="ARBA" id="ARBA00023136"/>
    </source>
</evidence>
<dbReference type="PANTHER" id="PTHR11119">
    <property type="entry name" value="XANTHINE-URACIL / VITAMIN C PERMEASE FAMILY MEMBER"/>
    <property type="match status" value="1"/>
</dbReference>
<reference evidence="7" key="2">
    <citation type="submission" date="2025-09" db="UniProtKB">
        <authorList>
            <consortium name="Ensembl"/>
        </authorList>
    </citation>
    <scope>IDENTIFICATION</scope>
</reference>
<evidence type="ECO:0000313" key="8">
    <source>
        <dbReference type="Proteomes" id="UP000472241"/>
    </source>
</evidence>
<dbReference type="CDD" id="cd20557">
    <property type="entry name" value="CYCLIN_ScPCL1-like"/>
    <property type="match status" value="1"/>
</dbReference>
<dbReference type="Pfam" id="PF00860">
    <property type="entry name" value="Xan_ur_permease"/>
    <property type="match status" value="1"/>
</dbReference>
<dbReference type="Gene3D" id="1.10.472.10">
    <property type="entry name" value="Cyclin-like"/>
    <property type="match status" value="1"/>
</dbReference>
<evidence type="ECO:0000256" key="1">
    <source>
        <dbReference type="ARBA" id="ARBA00004141"/>
    </source>
</evidence>
<organism evidence="7 8">
    <name type="scientific">Lynx canadensis</name>
    <name type="common">Canada lynx</name>
    <name type="synonym">Felis canadensis</name>
    <dbReference type="NCBI Taxonomy" id="61383"/>
    <lineage>
        <taxon>Eukaryota</taxon>
        <taxon>Metazoa</taxon>
        <taxon>Chordata</taxon>
        <taxon>Craniata</taxon>
        <taxon>Vertebrata</taxon>
        <taxon>Euteleostomi</taxon>
        <taxon>Mammalia</taxon>
        <taxon>Eutheria</taxon>
        <taxon>Laurasiatheria</taxon>
        <taxon>Carnivora</taxon>
        <taxon>Feliformia</taxon>
        <taxon>Felidae</taxon>
        <taxon>Felinae</taxon>
        <taxon>Lynx</taxon>
    </lineage>
</organism>
<reference evidence="7" key="1">
    <citation type="submission" date="2025-08" db="UniProtKB">
        <authorList>
            <consortium name="Ensembl"/>
        </authorList>
    </citation>
    <scope>IDENTIFICATION</scope>
</reference>
<accession>A0A667HTD4</accession>
<comment type="subcellular location">
    <subcellularLocation>
        <location evidence="1">Membrane</location>
        <topology evidence="1">Multi-pass membrane protein</topology>
    </subcellularLocation>
</comment>
<keyword evidence="3 6" id="KW-0812">Transmembrane</keyword>
<evidence type="ECO:0000313" key="7">
    <source>
        <dbReference type="Ensembl" id="ENSLCNP00005014380.1"/>
    </source>
</evidence>
<keyword evidence="5 6" id="KW-0472">Membrane</keyword>
<dbReference type="Proteomes" id="UP000472241">
    <property type="component" value="Unplaced"/>
</dbReference>
<proteinExistence type="inferred from homology"/>
<evidence type="ECO:0000256" key="6">
    <source>
        <dbReference type="SAM" id="Phobius"/>
    </source>
</evidence>
<protein>
    <submittedName>
        <fullName evidence="7">Solute carrier family 23 member 3</fullName>
    </submittedName>
</protein>
<keyword evidence="8" id="KW-1185">Reference proteome</keyword>
<evidence type="ECO:0000256" key="4">
    <source>
        <dbReference type="ARBA" id="ARBA00022989"/>
    </source>
</evidence>
<dbReference type="AlphaFoldDB" id="A0A667HTD4"/>
<sequence>MDLAGLLLDEEGTFSLTGFQDFSFLPGHQKLSARIRRRLYYGWDWEADCSLEELSSPVADIAVELLQKAAPSPIRRLQKKYVAHVSREACISPCAMMLALVYIERLRHRNPDYLQHVSSSDLFLISMMVASKYLYDEGEEEEVFNDEWGAAGGVAVPTLNALERGFLNAMDWRLYTDPREIFEVLSWLESCVAEQQGRRRGWYTYTDLCVLLEQPAWQLALGSLCQRLAKLSCLLAMAYVSSVALAVASLAVIHQSLGLPCSPSPGPPDLGLASRAAKTRRKAVSMSRSHLHPVQLQSMGPQDALTTLLPPPLPPQPAVRNPSSHPWASQCGPPPWGLSCLLALQHILVLASLLCVSHLLLLQNLPQGELSYSPAQLLASSLFSCGVSTTLQIWIGSRLPLVQAPSLEFLVPALVLTSQKLPLAIRTPGNSSLVLRLCGGPGCHGLAPRNTSLREVSGAVVVSGVLQGTLGLLGSPGRLFSHCGPLVLAPSLVVAGFSAHREVSLFCSTHWGLALLLILVMVICSQHLGSCQLPRCPWRPASASSPHTHIPVFRLLSVLIPVACVWIISALLGLSVIPPELSASPKAPWVWLPHPGEWDWPLLTPRAVAAGISMALAASTSSLGCYALCGRLLQLPSPPPHACNRGLSLEGLGSVLAGLLGSPLGTASSFPNVGAVSLIQAGSRRVAHLVGLLCVGLGLSPRLAQLLTTIPLPVLGGVLGVTQAVVLSTGFSSFHLADIDSGRNVFIVGFSVFMALLLPRWLQEAPVLSTGWSPLDVLLRSLLTEPIFLAGLLGFLLENTIPGTRLERGLGQGLPSPFSTQEARVPQKSREKAAKEYQLPFPTPNWSPCIPQPLRCLCPLPEDPRNEEGGACEPGETADLLLGFGEQCPESSRELRSQ</sequence>
<feature type="transmembrane region" description="Helical" evidence="6">
    <location>
        <begin position="744"/>
        <end position="762"/>
    </location>
</feature>
<dbReference type="Ensembl" id="ENSLCNT00005016070.1">
    <property type="protein sequence ID" value="ENSLCNP00005014380.1"/>
    <property type="gene ID" value="ENSLCNG00005009411.1"/>
</dbReference>
<feature type="transmembrane region" description="Helical" evidence="6">
    <location>
        <begin position="777"/>
        <end position="797"/>
    </location>
</feature>
<dbReference type="InterPro" id="IPR013922">
    <property type="entry name" value="Cyclin_PHO80-like"/>
</dbReference>
<feature type="transmembrane region" description="Helical" evidence="6">
    <location>
        <begin position="686"/>
        <end position="704"/>
    </location>
</feature>
<feature type="transmembrane region" description="Helical" evidence="6">
    <location>
        <begin position="710"/>
        <end position="732"/>
    </location>
</feature>
<comment type="similarity">
    <text evidence="2">Belongs to the nucleobase:cation symporter-2 (NCS2) (TC 2.A.40) family.</text>
</comment>
<name>A0A667HTD4_LYNCA</name>
<evidence type="ECO:0000256" key="3">
    <source>
        <dbReference type="ARBA" id="ARBA00022692"/>
    </source>
</evidence>
<dbReference type="GO" id="GO:0019901">
    <property type="term" value="F:protein kinase binding"/>
    <property type="evidence" value="ECO:0007669"/>
    <property type="project" value="InterPro"/>
</dbReference>
<keyword evidence="4 6" id="KW-1133">Transmembrane helix</keyword>
<dbReference type="GO" id="GO:0016020">
    <property type="term" value="C:membrane"/>
    <property type="evidence" value="ECO:0007669"/>
    <property type="project" value="UniProtKB-SubCell"/>
</dbReference>